<evidence type="ECO:0000313" key="5">
    <source>
        <dbReference type="Proteomes" id="UP000199053"/>
    </source>
</evidence>
<dbReference type="STRING" id="246191.SAMN05660337_3351"/>
<dbReference type="Gene3D" id="2.60.40.10">
    <property type="entry name" value="Immunoglobulins"/>
    <property type="match status" value="1"/>
</dbReference>
<dbReference type="EMBL" id="FNGA01000006">
    <property type="protein sequence ID" value="SDL58921.1"/>
    <property type="molecule type" value="Genomic_DNA"/>
</dbReference>
<dbReference type="GO" id="GO:0000162">
    <property type="term" value="P:L-tryptophan biosynthetic process"/>
    <property type="evidence" value="ECO:0007669"/>
    <property type="project" value="TreeGrafter"/>
</dbReference>
<proteinExistence type="predicted"/>
<dbReference type="Gene3D" id="2.60.120.260">
    <property type="entry name" value="Galactose-binding domain-like"/>
    <property type="match status" value="1"/>
</dbReference>
<dbReference type="GO" id="GO:0005829">
    <property type="term" value="C:cytosol"/>
    <property type="evidence" value="ECO:0007669"/>
    <property type="project" value="TreeGrafter"/>
</dbReference>
<dbReference type="PROSITE" id="PS51273">
    <property type="entry name" value="GATASE_TYPE_1"/>
    <property type="match status" value="1"/>
</dbReference>
<name>A0A1G9LAC2_9BACT</name>
<dbReference type="GO" id="GO:0004049">
    <property type="term" value="F:anthranilate synthase activity"/>
    <property type="evidence" value="ECO:0007669"/>
    <property type="project" value="TreeGrafter"/>
</dbReference>
<feature type="signal peptide" evidence="2">
    <location>
        <begin position="1"/>
        <end position="20"/>
    </location>
</feature>
<feature type="chain" id="PRO_5011535270" evidence="2">
    <location>
        <begin position="21"/>
        <end position="491"/>
    </location>
</feature>
<dbReference type="PROSITE" id="PS50022">
    <property type="entry name" value="FA58C_3"/>
    <property type="match status" value="1"/>
</dbReference>
<dbReference type="InterPro" id="IPR013783">
    <property type="entry name" value="Ig-like_fold"/>
</dbReference>
<evidence type="ECO:0000256" key="1">
    <source>
        <dbReference type="ARBA" id="ARBA00022962"/>
    </source>
</evidence>
<sequence length="491" mass="55864">MKKISISILMLFCFLSTAIASDGPGIPTLNTNPSLDVIVTRTTPLLSFKNAEGGALPKMYEVELDLSDSFKSPNLRKFTLPESNGLVSALQIKKDSPLINEKYWMWRVRAVDANGHKGPWAVSKFYIDSESDDHYSGFQRVYPKSVKTSSGSNPEFLIDYSDAGLNSQWRASPPGPNSEWIELDLGESKEISRIWLLAEFENTDGWLTDFHWLASNDGANWNKIHNAKMTNSNTYRSILDFAPHKARFWRLKITKFKGYAPALNEIMLFTQGQPEIPNIPTQPYVLVIGNQRNGFTFTRLAERISELEPKLAVVQIPFWKANMAMYNALPNKPVAIILSGNNANYNELPMFEYNGEYELVREAPIPILGICAGCQMNAFAYGYTRVHSMGWSDISAMRPEQNRTKINIEIKDYIFKKVPTPFIAPEVHGWAIYSLSNNYEIIAESDYIQAIRRKDKMRYGVQFHPEIKVSYNQAIPVLKNFLKMALERAKK</sequence>
<dbReference type="RefSeq" id="WP_244512316.1">
    <property type="nucleotide sequence ID" value="NZ_FNGA01000006.1"/>
</dbReference>
<organism evidence="4 5">
    <name type="scientific">Maridesulfovibrio ferrireducens</name>
    <dbReference type="NCBI Taxonomy" id="246191"/>
    <lineage>
        <taxon>Bacteria</taxon>
        <taxon>Pseudomonadati</taxon>
        <taxon>Thermodesulfobacteriota</taxon>
        <taxon>Desulfovibrionia</taxon>
        <taxon>Desulfovibrionales</taxon>
        <taxon>Desulfovibrionaceae</taxon>
        <taxon>Maridesulfovibrio</taxon>
    </lineage>
</organism>
<dbReference type="InterPro" id="IPR050472">
    <property type="entry name" value="Anth_synth/Amidotransfase"/>
</dbReference>
<reference evidence="5" key="1">
    <citation type="submission" date="2016-10" db="EMBL/GenBank/DDBJ databases">
        <authorList>
            <person name="Varghese N."/>
            <person name="Submissions S."/>
        </authorList>
    </citation>
    <scope>NUCLEOTIDE SEQUENCE [LARGE SCALE GENOMIC DNA]</scope>
    <source>
        <strain evidence="5">DSM 16995</strain>
    </source>
</reference>
<evidence type="ECO:0000256" key="2">
    <source>
        <dbReference type="SAM" id="SignalP"/>
    </source>
</evidence>
<dbReference type="InterPro" id="IPR000421">
    <property type="entry name" value="FA58C"/>
</dbReference>
<dbReference type="InterPro" id="IPR008979">
    <property type="entry name" value="Galactose-bd-like_sf"/>
</dbReference>
<accession>A0A1G9LAC2</accession>
<dbReference type="SUPFAM" id="SSF49785">
    <property type="entry name" value="Galactose-binding domain-like"/>
    <property type="match status" value="1"/>
</dbReference>
<gene>
    <name evidence="4" type="ORF">SAMN05660337_3351</name>
</gene>
<dbReference type="SUPFAM" id="SSF52317">
    <property type="entry name" value="Class I glutamine amidotransferase-like"/>
    <property type="match status" value="1"/>
</dbReference>
<dbReference type="Gene3D" id="3.40.50.880">
    <property type="match status" value="1"/>
</dbReference>
<dbReference type="AlphaFoldDB" id="A0A1G9LAC2"/>
<keyword evidence="5" id="KW-1185">Reference proteome</keyword>
<dbReference type="PANTHER" id="PTHR43418">
    <property type="entry name" value="MULTIFUNCTIONAL TRYPTOPHAN BIOSYNTHESIS PROTEIN-RELATED"/>
    <property type="match status" value="1"/>
</dbReference>
<dbReference type="InterPro" id="IPR029062">
    <property type="entry name" value="Class_I_gatase-like"/>
</dbReference>
<dbReference type="Pfam" id="PF00117">
    <property type="entry name" value="GATase"/>
    <property type="match status" value="1"/>
</dbReference>
<feature type="domain" description="F5/8 type C" evidence="3">
    <location>
        <begin position="131"/>
        <end position="271"/>
    </location>
</feature>
<dbReference type="PANTHER" id="PTHR43418:SF4">
    <property type="entry name" value="MULTIFUNCTIONAL TRYPTOPHAN BIOSYNTHESIS PROTEIN"/>
    <property type="match status" value="1"/>
</dbReference>
<keyword evidence="2" id="KW-0732">Signal</keyword>
<evidence type="ECO:0000259" key="3">
    <source>
        <dbReference type="PROSITE" id="PS50022"/>
    </source>
</evidence>
<dbReference type="InterPro" id="IPR017926">
    <property type="entry name" value="GATASE"/>
</dbReference>
<protein>
    <submittedName>
        <fullName evidence="4">Anthranilate/para-aminobenzoate synthase component II</fullName>
    </submittedName>
</protein>
<evidence type="ECO:0000313" key="4">
    <source>
        <dbReference type="EMBL" id="SDL58921.1"/>
    </source>
</evidence>
<dbReference type="Proteomes" id="UP000199053">
    <property type="component" value="Unassembled WGS sequence"/>
</dbReference>
<dbReference type="Pfam" id="PF00754">
    <property type="entry name" value="F5_F8_type_C"/>
    <property type="match status" value="1"/>
</dbReference>
<keyword evidence="1" id="KW-0315">Glutamine amidotransferase</keyword>